<sequence>MRYNRLPCPKCAAVQKHTRFVRQMTDPNIDLNDPFDRPYYIDTDNAPAKPMLFRLACVRCGFAGYTVDWLDNKKLTKAWNDAVIDYERGQYVGPSKVMFWLNIKQTYRTKKKKGVKQDEQLNSLS</sequence>
<organism evidence="1">
    <name type="scientific">Myoviridae sp. ctj3P51</name>
    <dbReference type="NCBI Taxonomy" id="2826687"/>
    <lineage>
        <taxon>Viruses</taxon>
        <taxon>Duplodnaviria</taxon>
        <taxon>Heunggongvirae</taxon>
        <taxon>Uroviricota</taxon>
        <taxon>Caudoviricetes</taxon>
    </lineage>
</organism>
<evidence type="ECO:0000313" key="1">
    <source>
        <dbReference type="EMBL" id="DAD96524.1"/>
    </source>
</evidence>
<proteinExistence type="predicted"/>
<protein>
    <submittedName>
        <fullName evidence="1">Transcription factor IIS-like protein</fullName>
    </submittedName>
</protein>
<reference evidence="1" key="1">
    <citation type="journal article" date="2021" name="Proc. Natl. Acad. Sci. U.S.A.">
        <title>A Catalog of Tens of Thousands of Viruses from Human Metagenomes Reveals Hidden Associations with Chronic Diseases.</title>
        <authorList>
            <person name="Tisza M.J."/>
            <person name="Buck C.B."/>
        </authorList>
    </citation>
    <scope>NUCLEOTIDE SEQUENCE</scope>
    <source>
        <strain evidence="1">Ctj3P51</strain>
    </source>
</reference>
<name>A0A8S5NQ63_9CAUD</name>
<accession>A0A8S5NQ63</accession>
<dbReference type="EMBL" id="BK015217">
    <property type="protein sequence ID" value="DAD96524.1"/>
    <property type="molecule type" value="Genomic_DNA"/>
</dbReference>